<dbReference type="InterPro" id="IPR036388">
    <property type="entry name" value="WH-like_DNA-bd_sf"/>
</dbReference>
<dbReference type="GO" id="GO:0003677">
    <property type="term" value="F:DNA binding"/>
    <property type="evidence" value="ECO:0007669"/>
    <property type="project" value="InterPro"/>
</dbReference>
<organism evidence="3 4">
    <name type="scientific">Coprococcus comes</name>
    <dbReference type="NCBI Taxonomy" id="410072"/>
    <lineage>
        <taxon>Bacteria</taxon>
        <taxon>Bacillati</taxon>
        <taxon>Bacillota</taxon>
        <taxon>Clostridia</taxon>
        <taxon>Lachnospirales</taxon>
        <taxon>Lachnospiraceae</taxon>
        <taxon>Coprococcus</taxon>
    </lineage>
</organism>
<dbReference type="InterPro" id="IPR001347">
    <property type="entry name" value="SIS_dom"/>
</dbReference>
<evidence type="ECO:0000259" key="2">
    <source>
        <dbReference type="PROSITE" id="PS51464"/>
    </source>
</evidence>
<dbReference type="InterPro" id="IPR000281">
    <property type="entry name" value="HTH_RpiR"/>
</dbReference>
<dbReference type="Pfam" id="PF01380">
    <property type="entry name" value="SIS"/>
    <property type="match status" value="1"/>
</dbReference>
<dbReference type="EMBL" id="JABWDC010000103">
    <property type="protein sequence ID" value="NUN87939.1"/>
    <property type="molecule type" value="Genomic_DNA"/>
</dbReference>
<dbReference type="PROSITE" id="PS51464">
    <property type="entry name" value="SIS"/>
    <property type="match status" value="1"/>
</dbReference>
<gene>
    <name evidence="3" type="ORF">HUU93_15350</name>
</gene>
<protein>
    <submittedName>
        <fullName evidence="3">MurR/RpiR family transcriptional regulator</fullName>
    </submittedName>
</protein>
<reference evidence="3 4" key="1">
    <citation type="submission" date="2020-04" db="EMBL/GenBank/DDBJ databases">
        <authorList>
            <person name="Pieper L."/>
        </authorList>
    </citation>
    <scope>NUCLEOTIDE SEQUENCE [LARGE SCALE GENOMIC DNA]</scope>
    <source>
        <strain evidence="3 4">F22</strain>
    </source>
</reference>
<dbReference type="Pfam" id="PF01418">
    <property type="entry name" value="HTH_6"/>
    <property type="match status" value="1"/>
</dbReference>
<dbReference type="PANTHER" id="PTHR30514">
    <property type="entry name" value="GLUCOKINASE"/>
    <property type="match status" value="1"/>
</dbReference>
<dbReference type="Gene3D" id="1.10.10.10">
    <property type="entry name" value="Winged helix-like DNA-binding domain superfamily/Winged helix DNA-binding domain"/>
    <property type="match status" value="1"/>
</dbReference>
<comment type="caution">
    <text evidence="3">The sequence shown here is derived from an EMBL/GenBank/DDBJ whole genome shotgun (WGS) entry which is preliminary data.</text>
</comment>
<feature type="non-terminal residue" evidence="3">
    <location>
        <position position="265"/>
    </location>
</feature>
<evidence type="ECO:0000313" key="3">
    <source>
        <dbReference type="EMBL" id="NUN87939.1"/>
    </source>
</evidence>
<proteinExistence type="predicted"/>
<accession>A0A849Y5K9</accession>
<sequence>MEILKRIEDTYPKMTRKQKKIADYMVSHAENMAFITLRELSREVEITEITILNMCKALGYESFNEVKYEFRKYINRGRVEFFDDNDYYNTNIPKYELDEKETLLQEICNEEKLLMDEFIKSLDIRRMFELADYFLQYSKIIICGRGISYLIGESISSSLAGVQIPTIKVNTELNENVYSVLPMIDKKTLILAISFPDYYFMTQKIAEYAKKNKAKIILITDSKETDIALYADEFILVGSTTRLALNTLLSLIHISEPTRLLKSYL</sequence>
<dbReference type="Proteomes" id="UP000554488">
    <property type="component" value="Unassembled WGS sequence"/>
</dbReference>
<name>A0A849Y5K9_9FIRM</name>
<feature type="domain" description="HTH rpiR-type" evidence="1">
    <location>
        <begin position="1"/>
        <end position="77"/>
    </location>
</feature>
<dbReference type="GO" id="GO:0097367">
    <property type="term" value="F:carbohydrate derivative binding"/>
    <property type="evidence" value="ECO:0007669"/>
    <property type="project" value="InterPro"/>
</dbReference>
<dbReference type="PANTHER" id="PTHR30514:SF1">
    <property type="entry name" value="HTH-TYPE TRANSCRIPTIONAL REGULATOR HEXR-RELATED"/>
    <property type="match status" value="1"/>
</dbReference>
<evidence type="ECO:0000259" key="1">
    <source>
        <dbReference type="PROSITE" id="PS51071"/>
    </source>
</evidence>
<reference evidence="3 4" key="2">
    <citation type="submission" date="2020-07" db="EMBL/GenBank/DDBJ databases">
        <title>Bacterial metabolism rescues the inhibition of intestinal drug absorption by food and drug additives.</title>
        <authorList>
            <person name="Zou L."/>
            <person name="Spanogiannopoulos P."/>
            <person name="Chien H.-C."/>
            <person name="Pieper L.M."/>
            <person name="Cai W."/>
            <person name="Khuri N."/>
            <person name="Pottel J."/>
            <person name="Vora B."/>
            <person name="Ni Z."/>
            <person name="Tsakalozou E."/>
            <person name="Zhang W."/>
            <person name="Shoichet B.K."/>
            <person name="Giacomini K.M."/>
            <person name="Turnbaugh P.J."/>
        </authorList>
    </citation>
    <scope>NUCLEOTIDE SEQUENCE [LARGE SCALE GENOMIC DNA]</scope>
    <source>
        <strain evidence="3 4">F22</strain>
    </source>
</reference>
<dbReference type="InterPro" id="IPR046348">
    <property type="entry name" value="SIS_dom_sf"/>
</dbReference>
<dbReference type="AlphaFoldDB" id="A0A849Y5K9"/>
<dbReference type="GO" id="GO:0003700">
    <property type="term" value="F:DNA-binding transcription factor activity"/>
    <property type="evidence" value="ECO:0007669"/>
    <property type="project" value="InterPro"/>
</dbReference>
<dbReference type="GO" id="GO:1901135">
    <property type="term" value="P:carbohydrate derivative metabolic process"/>
    <property type="evidence" value="ECO:0007669"/>
    <property type="project" value="InterPro"/>
</dbReference>
<dbReference type="InterPro" id="IPR009057">
    <property type="entry name" value="Homeodomain-like_sf"/>
</dbReference>
<dbReference type="PROSITE" id="PS51071">
    <property type="entry name" value="HTH_RPIR"/>
    <property type="match status" value="1"/>
</dbReference>
<dbReference type="SUPFAM" id="SSF53697">
    <property type="entry name" value="SIS domain"/>
    <property type="match status" value="1"/>
</dbReference>
<dbReference type="InterPro" id="IPR047640">
    <property type="entry name" value="RpiR-like"/>
</dbReference>
<feature type="domain" description="SIS" evidence="2">
    <location>
        <begin position="130"/>
        <end position="258"/>
    </location>
</feature>
<evidence type="ECO:0000313" key="4">
    <source>
        <dbReference type="Proteomes" id="UP000554488"/>
    </source>
</evidence>
<dbReference type="SUPFAM" id="SSF46689">
    <property type="entry name" value="Homeodomain-like"/>
    <property type="match status" value="1"/>
</dbReference>
<dbReference type="Gene3D" id="3.40.50.10490">
    <property type="entry name" value="Glucose-6-phosphate isomerase like protein, domain 1"/>
    <property type="match status" value="1"/>
</dbReference>